<evidence type="ECO:0000256" key="2">
    <source>
        <dbReference type="SAM" id="Phobius"/>
    </source>
</evidence>
<dbReference type="EMBL" id="JAACJK010000166">
    <property type="protein sequence ID" value="KAF5323337.1"/>
    <property type="molecule type" value="Genomic_DNA"/>
</dbReference>
<evidence type="ECO:0000313" key="6">
    <source>
        <dbReference type="Proteomes" id="UP000541558"/>
    </source>
</evidence>
<feature type="compositionally biased region" description="Low complexity" evidence="1">
    <location>
        <begin position="276"/>
        <end position="297"/>
    </location>
</feature>
<evidence type="ECO:0000313" key="5">
    <source>
        <dbReference type="EMBL" id="KAF5336938.1"/>
    </source>
</evidence>
<dbReference type="Proteomes" id="UP000541558">
    <property type="component" value="Unassembled WGS sequence"/>
</dbReference>
<keyword evidence="2" id="KW-0472">Membrane</keyword>
<evidence type="ECO:0008006" key="7">
    <source>
        <dbReference type="Google" id="ProtNLM"/>
    </source>
</evidence>
<feature type="compositionally biased region" description="Polar residues" evidence="1">
    <location>
        <begin position="298"/>
        <end position="313"/>
    </location>
</feature>
<dbReference type="Gene3D" id="2.60.120.260">
    <property type="entry name" value="Galactose-binding domain-like"/>
    <property type="match status" value="1"/>
</dbReference>
<evidence type="ECO:0000256" key="3">
    <source>
        <dbReference type="SAM" id="SignalP"/>
    </source>
</evidence>
<dbReference type="EMBL" id="JAACJK010000057">
    <property type="protein sequence ID" value="KAF5336938.1"/>
    <property type="molecule type" value="Genomic_DNA"/>
</dbReference>
<feature type="region of interest" description="Disordered" evidence="1">
    <location>
        <begin position="262"/>
        <end position="320"/>
    </location>
</feature>
<name>A0A8H5CA38_9AGAR</name>
<feature type="compositionally biased region" description="Polar residues" evidence="1">
    <location>
        <begin position="262"/>
        <end position="273"/>
    </location>
</feature>
<organism evidence="5 6">
    <name type="scientific">Ephemerocybe angulata</name>
    <dbReference type="NCBI Taxonomy" id="980116"/>
    <lineage>
        <taxon>Eukaryota</taxon>
        <taxon>Fungi</taxon>
        <taxon>Dikarya</taxon>
        <taxon>Basidiomycota</taxon>
        <taxon>Agaricomycotina</taxon>
        <taxon>Agaricomycetes</taxon>
        <taxon>Agaricomycetidae</taxon>
        <taxon>Agaricales</taxon>
        <taxon>Agaricineae</taxon>
        <taxon>Psathyrellaceae</taxon>
        <taxon>Ephemerocybe</taxon>
    </lineage>
</organism>
<protein>
    <recommendedName>
        <fullName evidence="7">Carcinoembryonic antigen-related cell adhesion molecule 1</fullName>
    </recommendedName>
</protein>
<feature type="transmembrane region" description="Helical" evidence="2">
    <location>
        <begin position="205"/>
        <end position="228"/>
    </location>
</feature>
<sequence length="391" mass="41824">MSPVPSPRNCSLSKLFVSLGWILLVGSTLAPSGSLAALVNSTVDDSFPDPLTGDKIAYTPDGVWTDGKSCQGCSAQPSEQSLYRGTWHQGTFNSSDSSKVPAASMTFKGTAIYVYCVLPRTTDNPSGYASMTFLIDGQPAGTFEKTPPDGQTGYDYDVLVYSKTGLPDKIHYFVLQVGKGAARDTLALLDKIVYSYDDGKKGTQLGAIIGGVLAGLIVLGAIAAILYWRYARKPKLTAIPQLDQSDNGSVTDYPTIVPFITASPTTETNSHGQAQPRHSPSDSSLRSPTSTRTLKSRGQPTLYSRPSAQTMASTHGYDPSKVDIYDPYHRLSISAGTTTTYFGPSMSSGSATVHADNPPAYEPESIPLTPQRRSSTDKKKKPPRQSGDRKG</sequence>
<comment type="caution">
    <text evidence="5">The sequence shown here is derived from an EMBL/GenBank/DDBJ whole genome shotgun (WGS) entry which is preliminary data.</text>
</comment>
<evidence type="ECO:0000256" key="1">
    <source>
        <dbReference type="SAM" id="MobiDB-lite"/>
    </source>
</evidence>
<keyword evidence="2" id="KW-1133">Transmembrane helix</keyword>
<keyword evidence="2" id="KW-0812">Transmembrane</keyword>
<dbReference type="OrthoDB" id="3245657at2759"/>
<reference evidence="5 6" key="1">
    <citation type="journal article" date="2020" name="ISME J.">
        <title>Uncovering the hidden diversity of litter-decomposition mechanisms in mushroom-forming fungi.</title>
        <authorList>
            <person name="Floudas D."/>
            <person name="Bentzer J."/>
            <person name="Ahren D."/>
            <person name="Johansson T."/>
            <person name="Persson P."/>
            <person name="Tunlid A."/>
        </authorList>
    </citation>
    <scope>NUCLEOTIDE SEQUENCE [LARGE SCALE GENOMIC DNA]</scope>
    <source>
        <strain evidence="5 6">CBS 175.51</strain>
    </source>
</reference>
<feature type="signal peptide" evidence="3">
    <location>
        <begin position="1"/>
        <end position="30"/>
    </location>
</feature>
<evidence type="ECO:0000313" key="4">
    <source>
        <dbReference type="EMBL" id="KAF5323337.1"/>
    </source>
</evidence>
<keyword evidence="3" id="KW-0732">Signal</keyword>
<accession>A0A8H5CA38</accession>
<dbReference type="AlphaFoldDB" id="A0A8H5CA38"/>
<keyword evidence="6" id="KW-1185">Reference proteome</keyword>
<feature type="region of interest" description="Disordered" evidence="1">
    <location>
        <begin position="344"/>
        <end position="391"/>
    </location>
</feature>
<feature type="chain" id="PRO_5044691218" description="Carcinoembryonic antigen-related cell adhesion molecule 1" evidence="3">
    <location>
        <begin position="31"/>
        <end position="391"/>
    </location>
</feature>
<proteinExistence type="predicted"/>
<gene>
    <name evidence="5" type="ORF">D9611_003463</name>
    <name evidence="4" type="ORF">D9611_005825</name>
</gene>